<accession>A0A7X3FKC9</accession>
<dbReference type="InterPro" id="IPR016036">
    <property type="entry name" value="Malonyl_transacylase_ACP-bd"/>
</dbReference>
<dbReference type="SMART" id="SM00827">
    <property type="entry name" value="PKS_AT"/>
    <property type="match status" value="1"/>
</dbReference>
<evidence type="ECO:0000256" key="4">
    <source>
        <dbReference type="ARBA" id="ARBA00023315"/>
    </source>
</evidence>
<dbReference type="NCBIfam" id="TIGR00128">
    <property type="entry name" value="fabD"/>
    <property type="match status" value="1"/>
</dbReference>
<dbReference type="PANTHER" id="PTHR42681">
    <property type="entry name" value="MALONYL-COA-ACYL CARRIER PROTEIN TRANSACYLASE, MITOCHONDRIAL"/>
    <property type="match status" value="1"/>
</dbReference>
<dbReference type="GO" id="GO:0006633">
    <property type="term" value="P:fatty acid biosynthetic process"/>
    <property type="evidence" value="ECO:0007669"/>
    <property type="project" value="TreeGrafter"/>
</dbReference>
<evidence type="ECO:0000256" key="5">
    <source>
        <dbReference type="ARBA" id="ARBA00048462"/>
    </source>
</evidence>
<dbReference type="Proteomes" id="UP000490800">
    <property type="component" value="Unassembled WGS sequence"/>
</dbReference>
<comment type="catalytic activity">
    <reaction evidence="5">
        <text>holo-[ACP] + malonyl-CoA = malonyl-[ACP] + CoA</text>
        <dbReference type="Rhea" id="RHEA:41792"/>
        <dbReference type="Rhea" id="RHEA-COMP:9623"/>
        <dbReference type="Rhea" id="RHEA-COMP:9685"/>
        <dbReference type="ChEBI" id="CHEBI:57287"/>
        <dbReference type="ChEBI" id="CHEBI:57384"/>
        <dbReference type="ChEBI" id="CHEBI:64479"/>
        <dbReference type="ChEBI" id="CHEBI:78449"/>
        <dbReference type="EC" id="2.3.1.39"/>
    </reaction>
</comment>
<gene>
    <name evidence="7" type="primary">fabD</name>
    <name evidence="7" type="ORF">EDM21_17075</name>
</gene>
<feature type="domain" description="Malonyl-CoA:ACP transacylase (MAT)" evidence="6">
    <location>
        <begin position="7"/>
        <end position="344"/>
    </location>
</feature>
<name>A0A7X3FKC9_9BACL</name>
<dbReference type="Pfam" id="PF00698">
    <property type="entry name" value="Acyl_transf_1"/>
    <property type="match status" value="1"/>
</dbReference>
<dbReference type="InterPro" id="IPR004410">
    <property type="entry name" value="Malonyl_CoA-ACP_transAc_FabD"/>
</dbReference>
<dbReference type="InterPro" id="IPR050858">
    <property type="entry name" value="Mal-CoA-ACP_Trans/PKS_FabD"/>
</dbReference>
<comment type="similarity">
    <text evidence="1">Belongs to the FabD family.</text>
</comment>
<keyword evidence="4 7" id="KW-0012">Acyltransferase</keyword>
<evidence type="ECO:0000256" key="1">
    <source>
        <dbReference type="ARBA" id="ARBA00008217"/>
    </source>
</evidence>
<organism evidence="7 8">
    <name type="scientific">Paenibacillus lutrae</name>
    <dbReference type="NCBI Taxonomy" id="2078573"/>
    <lineage>
        <taxon>Bacteria</taxon>
        <taxon>Bacillati</taxon>
        <taxon>Bacillota</taxon>
        <taxon>Bacilli</taxon>
        <taxon>Bacillales</taxon>
        <taxon>Paenibacillaceae</taxon>
        <taxon>Paenibacillus</taxon>
    </lineage>
</organism>
<evidence type="ECO:0000259" key="6">
    <source>
        <dbReference type="SMART" id="SM00827"/>
    </source>
</evidence>
<keyword evidence="3 7" id="KW-0808">Transferase</keyword>
<reference evidence="7 8" key="1">
    <citation type="journal article" date="2019" name="Microorganisms">
        <title>Paenibacillus lutrae sp. nov., A Chitinolytic Species Isolated from A River Otter in Castril Natural Park, Granada, Spain.</title>
        <authorList>
            <person name="Rodriguez M."/>
            <person name="Reina J.C."/>
            <person name="Bejar V."/>
            <person name="Llamas I."/>
        </authorList>
    </citation>
    <scope>NUCLEOTIDE SEQUENCE [LARGE SCALE GENOMIC DNA]</scope>
    <source>
        <strain evidence="7 8">N10</strain>
    </source>
</reference>
<dbReference type="EC" id="2.3.1.39" evidence="2"/>
<dbReference type="AlphaFoldDB" id="A0A7X3FKC9"/>
<dbReference type="GO" id="GO:0005829">
    <property type="term" value="C:cytosol"/>
    <property type="evidence" value="ECO:0007669"/>
    <property type="project" value="TreeGrafter"/>
</dbReference>
<dbReference type="GO" id="GO:0004314">
    <property type="term" value="F:[acyl-carrier-protein] S-malonyltransferase activity"/>
    <property type="evidence" value="ECO:0007669"/>
    <property type="project" value="UniProtKB-EC"/>
</dbReference>
<dbReference type="RefSeq" id="WP_157337386.1">
    <property type="nucleotide sequence ID" value="NZ_RHLK01000010.1"/>
</dbReference>
<dbReference type="SUPFAM" id="SSF55048">
    <property type="entry name" value="Probable ACP-binding domain of malonyl-CoA ACP transacylase"/>
    <property type="match status" value="1"/>
</dbReference>
<dbReference type="InterPro" id="IPR014043">
    <property type="entry name" value="Acyl_transferase_dom"/>
</dbReference>
<dbReference type="Gene3D" id="3.30.70.250">
    <property type="entry name" value="Malonyl-CoA ACP transacylase, ACP-binding"/>
    <property type="match status" value="1"/>
</dbReference>
<dbReference type="InterPro" id="IPR016035">
    <property type="entry name" value="Acyl_Trfase/lysoPLipase"/>
</dbReference>
<dbReference type="Gene3D" id="3.40.366.10">
    <property type="entry name" value="Malonyl-Coenzyme A Acyl Carrier Protein, domain 2"/>
    <property type="match status" value="1"/>
</dbReference>
<dbReference type="FunFam" id="3.30.70.250:FF:000001">
    <property type="entry name" value="Malonyl CoA-acyl carrier protein transacylase"/>
    <property type="match status" value="1"/>
</dbReference>
<dbReference type="EMBL" id="RHLK01000010">
    <property type="protein sequence ID" value="MVP01212.1"/>
    <property type="molecule type" value="Genomic_DNA"/>
</dbReference>
<keyword evidence="8" id="KW-1185">Reference proteome</keyword>
<evidence type="ECO:0000313" key="8">
    <source>
        <dbReference type="Proteomes" id="UP000490800"/>
    </source>
</evidence>
<dbReference type="OrthoDB" id="9805460at2"/>
<proteinExistence type="inferred from homology"/>
<evidence type="ECO:0000256" key="2">
    <source>
        <dbReference type="ARBA" id="ARBA00013258"/>
    </source>
</evidence>
<dbReference type="InterPro" id="IPR001227">
    <property type="entry name" value="Ac_transferase_dom_sf"/>
</dbReference>
<protein>
    <recommendedName>
        <fullName evidence="2">[acyl-carrier-protein] S-malonyltransferase</fullName>
        <ecNumber evidence="2">2.3.1.39</ecNumber>
    </recommendedName>
</protein>
<comment type="caution">
    <text evidence="7">The sequence shown here is derived from an EMBL/GenBank/DDBJ whole genome shotgun (WGS) entry which is preliminary data.</text>
</comment>
<dbReference type="SUPFAM" id="SSF52151">
    <property type="entry name" value="FabD/lysophospholipase-like"/>
    <property type="match status" value="1"/>
</dbReference>
<evidence type="ECO:0000256" key="3">
    <source>
        <dbReference type="ARBA" id="ARBA00022679"/>
    </source>
</evidence>
<evidence type="ECO:0000313" key="7">
    <source>
        <dbReference type="EMBL" id="MVP01212.1"/>
    </source>
</evidence>
<sequence>MRKLVHVFPGQGSQYVGMGKEWYNSFPEARAVFEEANDILTFDLKKLIFEGNQDNLTLTENAQPALLTVSVAAYRVYMQEVGVEPAYSAGHSLGEFSALTCAGVITFPDALRIVRQRGLYMQEAAAEGTGSMCAVIGISKERIEEECSSASAWNRDQMVVVSNYNSPEQIVISGHREAVARAAARLEEQGARVSFLKVSAPFHSPLMKTAAVKFGEELQNYSYHAFKWPVISNVTGMPYDSPEQVIANLTAQMTAPVKWDRSMHYVHQKGVSVAIELGARNILTNLMKLNVQSVACYPLDKPGQLDIIREDMAAEIVEQRRKDKVNNVVTKCLTTAVCTRNRNWDQTEYERGVLEPYRKIQLLQEQLDVQAETGSPTLSQMKEALDLLKLILDTKKVPATEQKERFQVILKDTRTISLFPEFAHIGA</sequence>
<dbReference type="PANTHER" id="PTHR42681:SF1">
    <property type="entry name" value="MALONYL-COA-ACYL CARRIER PROTEIN TRANSACYLASE, MITOCHONDRIAL"/>
    <property type="match status" value="1"/>
</dbReference>